<feature type="non-terminal residue" evidence="1">
    <location>
        <position position="40"/>
    </location>
</feature>
<organism evidence="1 2">
    <name type="scientific">Dentiscutata heterogama</name>
    <dbReference type="NCBI Taxonomy" id="1316150"/>
    <lineage>
        <taxon>Eukaryota</taxon>
        <taxon>Fungi</taxon>
        <taxon>Fungi incertae sedis</taxon>
        <taxon>Mucoromycota</taxon>
        <taxon>Glomeromycotina</taxon>
        <taxon>Glomeromycetes</taxon>
        <taxon>Diversisporales</taxon>
        <taxon>Gigasporaceae</taxon>
        <taxon>Dentiscutata</taxon>
    </lineage>
</organism>
<keyword evidence="2" id="KW-1185">Reference proteome</keyword>
<evidence type="ECO:0000313" key="2">
    <source>
        <dbReference type="Proteomes" id="UP000789702"/>
    </source>
</evidence>
<reference evidence="1" key="1">
    <citation type="submission" date="2021-06" db="EMBL/GenBank/DDBJ databases">
        <authorList>
            <person name="Kallberg Y."/>
            <person name="Tangrot J."/>
            <person name="Rosling A."/>
        </authorList>
    </citation>
    <scope>NUCLEOTIDE SEQUENCE</scope>
    <source>
        <strain evidence="1">IL203A</strain>
    </source>
</reference>
<name>A0ACA9PX54_9GLOM</name>
<proteinExistence type="predicted"/>
<evidence type="ECO:0000313" key="1">
    <source>
        <dbReference type="EMBL" id="CAG8724270.1"/>
    </source>
</evidence>
<feature type="non-terminal residue" evidence="1">
    <location>
        <position position="1"/>
    </location>
</feature>
<accession>A0ACA9PX54</accession>
<sequence length="40" mass="4417">ICENQADYIYVVAIDPGVQTYLTWYSPTIGHGNIGDNDIS</sequence>
<protein>
    <submittedName>
        <fullName evidence="1">1476_t:CDS:1</fullName>
    </submittedName>
</protein>
<dbReference type="EMBL" id="CAJVPU010034091">
    <property type="protein sequence ID" value="CAG8724270.1"/>
    <property type="molecule type" value="Genomic_DNA"/>
</dbReference>
<comment type="caution">
    <text evidence="1">The sequence shown here is derived from an EMBL/GenBank/DDBJ whole genome shotgun (WGS) entry which is preliminary data.</text>
</comment>
<dbReference type="Proteomes" id="UP000789702">
    <property type="component" value="Unassembled WGS sequence"/>
</dbReference>
<gene>
    <name evidence="1" type="ORF">DHETER_LOCUS13020</name>
</gene>